<sequence>MARTIRSGTAAHNTLSVIHCFLIMCLVDKEPHELRMYGTPDDGFLDGVDIWHAGKPSAREDSEPPGAVCGDRPLNGYYIERETKSHDDADGAEVARFGKTLVRLQKK</sequence>
<keyword evidence="2" id="KW-1185">Reference proteome</keyword>
<proteinExistence type="predicted"/>
<protein>
    <submittedName>
        <fullName evidence="1">Uncharacterized protein</fullName>
    </submittedName>
</protein>
<organism evidence="1 2">
    <name type="scientific">Dichomitus squalens</name>
    <dbReference type="NCBI Taxonomy" id="114155"/>
    <lineage>
        <taxon>Eukaryota</taxon>
        <taxon>Fungi</taxon>
        <taxon>Dikarya</taxon>
        <taxon>Basidiomycota</taxon>
        <taxon>Agaricomycotina</taxon>
        <taxon>Agaricomycetes</taxon>
        <taxon>Polyporales</taxon>
        <taxon>Polyporaceae</taxon>
        <taxon>Dichomitus</taxon>
    </lineage>
</organism>
<dbReference type="EMBL" id="ML145197">
    <property type="protein sequence ID" value="TBU54091.1"/>
    <property type="molecule type" value="Genomic_DNA"/>
</dbReference>
<evidence type="ECO:0000313" key="2">
    <source>
        <dbReference type="Proteomes" id="UP000292082"/>
    </source>
</evidence>
<evidence type="ECO:0000313" key="1">
    <source>
        <dbReference type="EMBL" id="TBU54091.1"/>
    </source>
</evidence>
<dbReference type="Proteomes" id="UP000292082">
    <property type="component" value="Unassembled WGS sequence"/>
</dbReference>
<name>A0A4Q9PJ37_9APHY</name>
<dbReference type="AlphaFoldDB" id="A0A4Q9PJ37"/>
<reference evidence="1 2" key="1">
    <citation type="submission" date="2019-01" db="EMBL/GenBank/DDBJ databases">
        <title>Draft genome sequences of three monokaryotic isolates of the white-rot basidiomycete fungus Dichomitus squalens.</title>
        <authorList>
            <consortium name="DOE Joint Genome Institute"/>
            <person name="Lopez S.C."/>
            <person name="Andreopoulos B."/>
            <person name="Pangilinan J."/>
            <person name="Lipzen A."/>
            <person name="Riley R."/>
            <person name="Ahrendt S."/>
            <person name="Ng V."/>
            <person name="Barry K."/>
            <person name="Daum C."/>
            <person name="Grigoriev I.V."/>
            <person name="Hilden K.S."/>
            <person name="Makela M.R."/>
            <person name="de Vries R.P."/>
        </authorList>
    </citation>
    <scope>NUCLEOTIDE SEQUENCE [LARGE SCALE GENOMIC DNA]</scope>
    <source>
        <strain evidence="1 2">CBS 464.89</strain>
    </source>
</reference>
<gene>
    <name evidence="1" type="ORF">BD310DRAFT_951649</name>
</gene>
<accession>A0A4Q9PJ37</accession>